<feature type="compositionally biased region" description="Basic and acidic residues" evidence="5">
    <location>
        <begin position="1"/>
        <end position="15"/>
    </location>
</feature>
<organism evidence="8 9">
    <name type="scientific">Fasciola gigantica</name>
    <name type="common">Giant liver fluke</name>
    <dbReference type="NCBI Taxonomy" id="46835"/>
    <lineage>
        <taxon>Eukaryota</taxon>
        <taxon>Metazoa</taxon>
        <taxon>Spiralia</taxon>
        <taxon>Lophotrochozoa</taxon>
        <taxon>Platyhelminthes</taxon>
        <taxon>Trematoda</taxon>
        <taxon>Digenea</taxon>
        <taxon>Plagiorchiida</taxon>
        <taxon>Echinostomata</taxon>
        <taxon>Echinostomatoidea</taxon>
        <taxon>Fasciolidae</taxon>
        <taxon>Fasciola</taxon>
    </lineage>
</organism>
<comment type="subcellular location">
    <subcellularLocation>
        <location evidence="1">Nucleus</location>
    </subcellularLocation>
</comment>
<dbReference type="OrthoDB" id="10035316at2759"/>
<evidence type="ECO:0000256" key="3">
    <source>
        <dbReference type="ARBA" id="ARBA00023125"/>
    </source>
</evidence>
<dbReference type="AlphaFoldDB" id="A0A504Z1E1"/>
<keyword evidence="4" id="KW-0539">Nucleus</keyword>
<dbReference type="PROSITE" id="PS50800">
    <property type="entry name" value="SAP"/>
    <property type="match status" value="1"/>
</dbReference>
<keyword evidence="9" id="KW-1185">Reference proteome</keyword>
<evidence type="ECO:0000256" key="2">
    <source>
        <dbReference type="ARBA" id="ARBA00022853"/>
    </source>
</evidence>
<evidence type="ECO:0000259" key="6">
    <source>
        <dbReference type="PROSITE" id="PS50800"/>
    </source>
</evidence>
<dbReference type="InterPro" id="IPR003034">
    <property type="entry name" value="SAP_dom"/>
</dbReference>
<dbReference type="GO" id="GO:0042393">
    <property type="term" value="F:histone binding"/>
    <property type="evidence" value="ECO:0007669"/>
    <property type="project" value="TreeGrafter"/>
</dbReference>
<dbReference type="Pfam" id="PF08766">
    <property type="entry name" value="DEK_C"/>
    <property type="match status" value="1"/>
</dbReference>
<dbReference type="Proteomes" id="UP000316759">
    <property type="component" value="Unassembled WGS sequence"/>
</dbReference>
<feature type="region of interest" description="Disordered" evidence="5">
    <location>
        <begin position="1"/>
        <end position="43"/>
    </location>
</feature>
<comment type="caution">
    <text evidence="8">The sequence shown here is derived from an EMBL/GenBank/DDBJ whole genome shotgun (WGS) entry which is preliminary data.</text>
</comment>
<dbReference type="GO" id="GO:2000779">
    <property type="term" value="P:regulation of double-strand break repair"/>
    <property type="evidence" value="ECO:0007669"/>
    <property type="project" value="TreeGrafter"/>
</dbReference>
<dbReference type="GO" id="GO:0003677">
    <property type="term" value="F:DNA binding"/>
    <property type="evidence" value="ECO:0007669"/>
    <property type="project" value="UniProtKB-KW"/>
</dbReference>
<feature type="compositionally biased region" description="Low complexity" evidence="5">
    <location>
        <begin position="277"/>
        <end position="287"/>
    </location>
</feature>
<proteinExistence type="predicted"/>
<dbReference type="GO" id="GO:0006325">
    <property type="term" value="P:chromatin organization"/>
    <property type="evidence" value="ECO:0007669"/>
    <property type="project" value="UniProtKB-KW"/>
</dbReference>
<dbReference type="STRING" id="46835.A0A504Z1E1"/>
<name>A0A504Z1E1_FASGI</name>
<evidence type="ECO:0000313" key="9">
    <source>
        <dbReference type="Proteomes" id="UP000316759"/>
    </source>
</evidence>
<feature type="compositionally biased region" description="Basic residues" evidence="5">
    <location>
        <begin position="183"/>
        <end position="207"/>
    </location>
</feature>
<evidence type="ECO:0000256" key="5">
    <source>
        <dbReference type="SAM" id="MobiDB-lite"/>
    </source>
</evidence>
<keyword evidence="2" id="KW-0156">Chromatin regulator</keyword>
<sequence length="937" mass="104073">MSDHEESGSEVRSNSHTETPPSTTANGRDVIRSEKRARKKVQRLSETWSQAHVEQVEQKAKVAKELFSVLETGSGTPLGDIPNIEAAFRKSKPIDLKGLHAIIYGRPGAATEIRSNLRKFRGFGFKRGSEAYDKKITQMQNRSTSELREALRILNLEVSGTRDQLVLRLLEFLLLPSSKMVKYKGKLPPKSHRGRPKSVSSGKKKRTSQGSKAGSTKAPSSEVSGDCTSRSGVEYDEEGASISDEDGSSPSEAKSDQDDDDQEKSPKKPIKKRGRPPGKSSRPTPTTKPKRKRTVVSTDSESEEDTVDKSDPKCGSSIAAAAESDEDMPLSALAPPKPGVVPSDAELKRSIIDLLKTVNLEETSLKLVREQIFSRYPGVDLSNKKDFINTTVKEEKSQIDAVVNQPSSRSRKDRSPICYRVLFYITSAVALSILSSLIYRVLDLYVFPNPRLDVDQLEVKKCPGCAGQSACPAFFRGDIHLSRMYRNSLTYHLIHQPPTGLEATMGLYELEKPVYLRRLGSPSAPSVVDDAVCRRGLPQGYEDALPPARDRLRCIPHLAIWRWRPTNVEPRSPTSQKASQDSVDLPLARHMVVAPVFHSARTNATAQSDSSEERIWAQSVMPTAFAPATRCASDRMFALLQARFRERTSFAAETRWTRFDELMFLFNLAIDPQPIISQAFPRTELWPFPVHLGACGRWVVQARHGIPLNRFCVSPLWLRLRIIQNMLSLPERLERPPISNPGSFGYSHRLDPSSDLTEGYAIYLGAFDLGTTYVVDPSTYEVTVADLRQAIIVDTQTLMDLGFTEENITEFTVPKAANKHLVRGLIDHRCLGDVKSQGDAGGSTPACVLREHADKLCEHTRSDHNVWAICATLLYGTSSETNTGDTLCSNFLSDLPGSVLQLLNRCVNLPQVRRVAFGELRELVNRLIKSTPFPRGL</sequence>
<dbReference type="PANTHER" id="PTHR13468">
    <property type="entry name" value="DEK PROTEIN"/>
    <property type="match status" value="1"/>
</dbReference>
<feature type="compositionally biased region" description="Polar residues" evidence="5">
    <location>
        <begin position="16"/>
        <end position="26"/>
    </location>
</feature>
<dbReference type="PANTHER" id="PTHR13468:SF1">
    <property type="entry name" value="PROTEIN DEK"/>
    <property type="match status" value="1"/>
</dbReference>
<feature type="domain" description="SAP" evidence="6">
    <location>
        <begin position="139"/>
        <end position="173"/>
    </location>
</feature>
<dbReference type="SMART" id="SM00513">
    <property type="entry name" value="SAP"/>
    <property type="match status" value="1"/>
</dbReference>
<dbReference type="PROSITE" id="PS51998">
    <property type="entry name" value="DEK_C"/>
    <property type="match status" value="1"/>
</dbReference>
<keyword evidence="3" id="KW-0238">DNA-binding</keyword>
<dbReference type="SUPFAM" id="SSF109715">
    <property type="entry name" value="DEK C-terminal domain"/>
    <property type="match status" value="1"/>
</dbReference>
<evidence type="ECO:0000256" key="4">
    <source>
        <dbReference type="ARBA" id="ARBA00023242"/>
    </source>
</evidence>
<dbReference type="EMBL" id="SUNJ01000019">
    <property type="protein sequence ID" value="TPP67942.1"/>
    <property type="molecule type" value="Genomic_DNA"/>
</dbReference>
<accession>A0A504Z1E1</accession>
<feature type="domain" description="DEK-C" evidence="7">
    <location>
        <begin position="341"/>
        <end position="397"/>
    </location>
</feature>
<gene>
    <name evidence="8" type="ORF">FGIG_11581</name>
</gene>
<reference evidence="8 9" key="1">
    <citation type="submission" date="2019-04" db="EMBL/GenBank/DDBJ databases">
        <title>Annotation for the trematode Fasciola gigantica.</title>
        <authorList>
            <person name="Choi Y.-J."/>
        </authorList>
    </citation>
    <scope>NUCLEOTIDE SEQUENCE [LARGE SCALE GENOMIC DNA]</scope>
    <source>
        <strain evidence="8">Uganda_cow_1</strain>
    </source>
</reference>
<evidence type="ECO:0000256" key="1">
    <source>
        <dbReference type="ARBA" id="ARBA00004123"/>
    </source>
</evidence>
<dbReference type="Pfam" id="PF02037">
    <property type="entry name" value="SAP"/>
    <property type="match status" value="1"/>
</dbReference>
<dbReference type="GO" id="GO:0005634">
    <property type="term" value="C:nucleus"/>
    <property type="evidence" value="ECO:0007669"/>
    <property type="project" value="UniProtKB-SubCell"/>
</dbReference>
<evidence type="ECO:0000313" key="8">
    <source>
        <dbReference type="EMBL" id="TPP67942.1"/>
    </source>
</evidence>
<dbReference type="InterPro" id="IPR014876">
    <property type="entry name" value="DEK_C"/>
</dbReference>
<protein>
    <submittedName>
        <fullName evidence="8">UPF0672 protein C3orf58</fullName>
    </submittedName>
</protein>
<evidence type="ECO:0000259" key="7">
    <source>
        <dbReference type="PROSITE" id="PS51998"/>
    </source>
</evidence>
<feature type="compositionally biased region" description="Basic residues" evidence="5">
    <location>
        <begin position="267"/>
        <end position="276"/>
    </location>
</feature>
<feature type="compositionally biased region" description="Polar residues" evidence="5">
    <location>
        <begin position="208"/>
        <end position="231"/>
    </location>
</feature>
<dbReference type="InterPro" id="IPR044198">
    <property type="entry name" value="DEK"/>
</dbReference>
<dbReference type="Gene3D" id="1.10.10.60">
    <property type="entry name" value="Homeodomain-like"/>
    <property type="match status" value="1"/>
</dbReference>
<feature type="compositionally biased region" description="Acidic residues" evidence="5">
    <location>
        <begin position="234"/>
        <end position="247"/>
    </location>
</feature>
<feature type="region of interest" description="Disordered" evidence="5">
    <location>
        <begin position="183"/>
        <end position="315"/>
    </location>
</feature>